<dbReference type="PANTHER" id="PTHR46411">
    <property type="entry name" value="FAMILY ATPASE, PUTATIVE-RELATED"/>
    <property type="match status" value="1"/>
</dbReference>
<dbReference type="InterPro" id="IPR054289">
    <property type="entry name" value="DUF7025"/>
</dbReference>
<dbReference type="Pfam" id="PF22942">
    <property type="entry name" value="DUF7025"/>
    <property type="match status" value="1"/>
</dbReference>
<dbReference type="PANTHER" id="PTHR46411:SF3">
    <property type="entry name" value="AAA+ ATPASE DOMAIN-CONTAINING PROTEIN"/>
    <property type="match status" value="1"/>
</dbReference>
<evidence type="ECO:0000313" key="3">
    <source>
        <dbReference type="Proteomes" id="UP000184063"/>
    </source>
</evidence>
<accession>A0A1M3T5C4</accession>
<sequence>MSLQENHGRLQRGLSSSVTSRYRIVEPEEIRFRRRLPGDYDSNFSDEEEQISERGNMSEGTIAVSYVIGSDGTKRVEIHSKPLVEALGRATKDSTSRGPADFFTESEPFPTLFYHIEDIREEIAKSDDEDASLDLKALERVAAEMAPLWHKARAETFESGFVSYDMLWKLFQTEEPVLHEDEIGCLWQFIFIDITYHSAQRQRRRPPKEQCAAFTVWGLKWDNVEQQLKREILIYKVPEFAGRKSITSLPLVPLRYRGERSVDEINRSLAERGRRWWKLIEARTSCLDYNGLAFSLGGERDNVYNPQKRTRVGSPQ</sequence>
<feature type="domain" description="DUF7025" evidence="1">
    <location>
        <begin position="154"/>
        <end position="256"/>
    </location>
</feature>
<evidence type="ECO:0000259" key="1">
    <source>
        <dbReference type="Pfam" id="PF22942"/>
    </source>
</evidence>
<proteinExistence type="predicted"/>
<reference evidence="3" key="1">
    <citation type="journal article" date="2017" name="Genome Biol.">
        <title>Comparative genomics reveals high biological diversity and specific adaptations in the industrially and medically important fungal genus Aspergillus.</title>
        <authorList>
            <person name="de Vries R.P."/>
            <person name="Riley R."/>
            <person name="Wiebenga A."/>
            <person name="Aguilar-Osorio G."/>
            <person name="Amillis S."/>
            <person name="Uchima C.A."/>
            <person name="Anderluh G."/>
            <person name="Asadollahi M."/>
            <person name="Askin M."/>
            <person name="Barry K."/>
            <person name="Battaglia E."/>
            <person name="Bayram O."/>
            <person name="Benocci T."/>
            <person name="Braus-Stromeyer S.A."/>
            <person name="Caldana C."/>
            <person name="Canovas D."/>
            <person name="Cerqueira G.C."/>
            <person name="Chen F."/>
            <person name="Chen W."/>
            <person name="Choi C."/>
            <person name="Clum A."/>
            <person name="Dos Santos R.A."/>
            <person name="Damasio A.R."/>
            <person name="Diallinas G."/>
            <person name="Emri T."/>
            <person name="Fekete E."/>
            <person name="Flipphi M."/>
            <person name="Freyberg S."/>
            <person name="Gallo A."/>
            <person name="Gournas C."/>
            <person name="Habgood R."/>
            <person name="Hainaut M."/>
            <person name="Harispe M.L."/>
            <person name="Henrissat B."/>
            <person name="Hilden K.S."/>
            <person name="Hope R."/>
            <person name="Hossain A."/>
            <person name="Karabika E."/>
            <person name="Karaffa L."/>
            <person name="Karanyi Z."/>
            <person name="Krasevec N."/>
            <person name="Kuo A."/>
            <person name="Kusch H."/>
            <person name="LaButti K."/>
            <person name="Lagendijk E.L."/>
            <person name="Lapidus A."/>
            <person name="Levasseur A."/>
            <person name="Lindquist E."/>
            <person name="Lipzen A."/>
            <person name="Logrieco A.F."/>
            <person name="MacCabe A."/>
            <person name="Maekelae M.R."/>
            <person name="Malavazi I."/>
            <person name="Melin P."/>
            <person name="Meyer V."/>
            <person name="Mielnichuk N."/>
            <person name="Miskei M."/>
            <person name="Molnar A.P."/>
            <person name="Mule G."/>
            <person name="Ngan C.Y."/>
            <person name="Orejas M."/>
            <person name="Orosz E."/>
            <person name="Ouedraogo J.P."/>
            <person name="Overkamp K.M."/>
            <person name="Park H.-S."/>
            <person name="Perrone G."/>
            <person name="Piumi F."/>
            <person name="Punt P.J."/>
            <person name="Ram A.F."/>
            <person name="Ramon A."/>
            <person name="Rauscher S."/>
            <person name="Record E."/>
            <person name="Riano-Pachon D.M."/>
            <person name="Robert V."/>
            <person name="Roehrig J."/>
            <person name="Ruller R."/>
            <person name="Salamov A."/>
            <person name="Salih N.S."/>
            <person name="Samson R.A."/>
            <person name="Sandor E."/>
            <person name="Sanguinetti M."/>
            <person name="Schuetze T."/>
            <person name="Sepcic K."/>
            <person name="Shelest E."/>
            <person name="Sherlock G."/>
            <person name="Sophianopoulou V."/>
            <person name="Squina F.M."/>
            <person name="Sun H."/>
            <person name="Susca A."/>
            <person name="Todd R.B."/>
            <person name="Tsang A."/>
            <person name="Unkles S.E."/>
            <person name="van de Wiele N."/>
            <person name="van Rossen-Uffink D."/>
            <person name="Oliveira J.V."/>
            <person name="Vesth T.C."/>
            <person name="Visser J."/>
            <person name="Yu J.-H."/>
            <person name="Zhou M."/>
            <person name="Andersen M.R."/>
            <person name="Archer D.B."/>
            <person name="Baker S.E."/>
            <person name="Benoit I."/>
            <person name="Brakhage A.A."/>
            <person name="Braus G.H."/>
            <person name="Fischer R."/>
            <person name="Frisvad J.C."/>
            <person name="Goldman G.H."/>
            <person name="Houbraken J."/>
            <person name="Oakley B."/>
            <person name="Pocsi I."/>
            <person name="Scazzocchio C."/>
            <person name="Seiboth B."/>
            <person name="vanKuyk P.A."/>
            <person name="Wortman J."/>
            <person name="Dyer P.S."/>
            <person name="Grigoriev I.V."/>
        </authorList>
    </citation>
    <scope>NUCLEOTIDE SEQUENCE [LARGE SCALE GENOMIC DNA]</scope>
    <source>
        <strain evidence="3">CBS 106.47</strain>
    </source>
</reference>
<dbReference type="Proteomes" id="UP000184063">
    <property type="component" value="Unassembled WGS sequence"/>
</dbReference>
<dbReference type="VEuPathDB" id="FungiDB:ASPFODRAFT_368708"/>
<dbReference type="AlphaFoldDB" id="A0A1M3T5C4"/>
<protein>
    <recommendedName>
        <fullName evidence="1">DUF7025 domain-containing protein</fullName>
    </recommendedName>
</protein>
<dbReference type="EMBL" id="KV878249">
    <property type="protein sequence ID" value="OJZ81950.1"/>
    <property type="molecule type" value="Genomic_DNA"/>
</dbReference>
<name>A0A1M3T5C4_ASPLC</name>
<evidence type="ECO:0000313" key="2">
    <source>
        <dbReference type="EMBL" id="OJZ81950.1"/>
    </source>
</evidence>
<gene>
    <name evidence="2" type="ORF">ASPFODRAFT_368708</name>
</gene>
<organism evidence="2 3">
    <name type="scientific">Aspergillus luchuensis (strain CBS 106.47)</name>
    <dbReference type="NCBI Taxonomy" id="1137211"/>
    <lineage>
        <taxon>Eukaryota</taxon>
        <taxon>Fungi</taxon>
        <taxon>Dikarya</taxon>
        <taxon>Ascomycota</taxon>
        <taxon>Pezizomycotina</taxon>
        <taxon>Eurotiomycetes</taxon>
        <taxon>Eurotiomycetidae</taxon>
        <taxon>Eurotiales</taxon>
        <taxon>Aspergillaceae</taxon>
        <taxon>Aspergillus</taxon>
        <taxon>Aspergillus subgen. Circumdati</taxon>
    </lineage>
</organism>